<organism evidence="1 2">
    <name type="scientific">Trifolium medium</name>
    <dbReference type="NCBI Taxonomy" id="97028"/>
    <lineage>
        <taxon>Eukaryota</taxon>
        <taxon>Viridiplantae</taxon>
        <taxon>Streptophyta</taxon>
        <taxon>Embryophyta</taxon>
        <taxon>Tracheophyta</taxon>
        <taxon>Spermatophyta</taxon>
        <taxon>Magnoliopsida</taxon>
        <taxon>eudicotyledons</taxon>
        <taxon>Gunneridae</taxon>
        <taxon>Pentapetalae</taxon>
        <taxon>rosids</taxon>
        <taxon>fabids</taxon>
        <taxon>Fabales</taxon>
        <taxon>Fabaceae</taxon>
        <taxon>Papilionoideae</taxon>
        <taxon>50 kb inversion clade</taxon>
        <taxon>NPAAA clade</taxon>
        <taxon>Hologalegina</taxon>
        <taxon>IRL clade</taxon>
        <taxon>Trifolieae</taxon>
        <taxon>Trifolium</taxon>
    </lineage>
</organism>
<comment type="caution">
    <text evidence="1">The sequence shown here is derived from an EMBL/GenBank/DDBJ whole genome shotgun (WGS) entry which is preliminary data.</text>
</comment>
<evidence type="ECO:0000313" key="1">
    <source>
        <dbReference type="EMBL" id="MCH89507.1"/>
    </source>
</evidence>
<sequence>AKYILDMQKQLTLISSEARRESNGNLALEGFIHSMTTVDKVYSELSFMHQ</sequence>
<accession>A0A392MPW3</accession>
<protein>
    <submittedName>
        <fullName evidence="1">Vacuolar protein sorting-associated protein 18</fullName>
    </submittedName>
</protein>
<gene>
    <name evidence="1" type="ORF">A2U01_0010403</name>
</gene>
<name>A0A392MPW3_9FABA</name>
<keyword evidence="2" id="KW-1185">Reference proteome</keyword>
<dbReference type="EMBL" id="LXQA010016296">
    <property type="protein sequence ID" value="MCH89507.1"/>
    <property type="molecule type" value="Genomic_DNA"/>
</dbReference>
<dbReference type="Proteomes" id="UP000265520">
    <property type="component" value="Unassembled WGS sequence"/>
</dbReference>
<evidence type="ECO:0000313" key="2">
    <source>
        <dbReference type="Proteomes" id="UP000265520"/>
    </source>
</evidence>
<dbReference type="AlphaFoldDB" id="A0A392MPW3"/>
<proteinExistence type="predicted"/>
<reference evidence="1 2" key="1">
    <citation type="journal article" date="2018" name="Front. Plant Sci.">
        <title>Red Clover (Trifolium pratense) and Zigzag Clover (T. medium) - A Picture of Genomic Similarities and Differences.</title>
        <authorList>
            <person name="Dluhosova J."/>
            <person name="Istvanek J."/>
            <person name="Nedelnik J."/>
            <person name="Repkova J."/>
        </authorList>
    </citation>
    <scope>NUCLEOTIDE SEQUENCE [LARGE SCALE GENOMIC DNA]</scope>
    <source>
        <strain evidence="2">cv. 10/8</strain>
        <tissue evidence="1">Leaf</tissue>
    </source>
</reference>
<feature type="non-terminal residue" evidence="1">
    <location>
        <position position="1"/>
    </location>
</feature>